<accession>A0A6C0P5Y3</accession>
<sequence>MEWIVLIILAGTAFYEYPRLRRAGQFKELWLFTFLLAFGMLLSVAEYLHMPIPNPLDWITALYKPMSRTILSTLE</sequence>
<reference evidence="2 3" key="1">
    <citation type="submission" date="2020-02" db="EMBL/GenBank/DDBJ databases">
        <title>Paenibacillus sp. nov., isolated from rhizosphere soil of tomato.</title>
        <authorList>
            <person name="Weon H.-Y."/>
            <person name="Lee S.A."/>
        </authorList>
    </citation>
    <scope>NUCLEOTIDE SEQUENCE [LARGE SCALE GENOMIC DNA]</scope>
    <source>
        <strain evidence="2 3">14171R-81</strain>
    </source>
</reference>
<evidence type="ECO:0000256" key="1">
    <source>
        <dbReference type="SAM" id="Phobius"/>
    </source>
</evidence>
<proteinExistence type="predicted"/>
<keyword evidence="3" id="KW-1185">Reference proteome</keyword>
<gene>
    <name evidence="2" type="ORF">GZH47_25155</name>
</gene>
<evidence type="ECO:0000313" key="2">
    <source>
        <dbReference type="EMBL" id="QHW33761.1"/>
    </source>
</evidence>
<dbReference type="AlphaFoldDB" id="A0A6C0P5Y3"/>
<protein>
    <submittedName>
        <fullName evidence="2">Uncharacterized protein</fullName>
    </submittedName>
</protein>
<evidence type="ECO:0000313" key="3">
    <source>
        <dbReference type="Proteomes" id="UP000479114"/>
    </source>
</evidence>
<dbReference type="Proteomes" id="UP000479114">
    <property type="component" value="Chromosome"/>
</dbReference>
<keyword evidence="1" id="KW-0812">Transmembrane</keyword>
<keyword evidence="1" id="KW-1133">Transmembrane helix</keyword>
<dbReference type="RefSeq" id="WP_162643759.1">
    <property type="nucleotide sequence ID" value="NZ_CP048286.1"/>
</dbReference>
<dbReference type="EMBL" id="CP048286">
    <property type="protein sequence ID" value="QHW33761.1"/>
    <property type="molecule type" value="Genomic_DNA"/>
</dbReference>
<feature type="transmembrane region" description="Helical" evidence="1">
    <location>
        <begin position="29"/>
        <end position="48"/>
    </location>
</feature>
<keyword evidence="1" id="KW-0472">Membrane</keyword>
<dbReference type="KEGG" id="prz:GZH47_25155"/>
<organism evidence="2 3">
    <name type="scientific">Paenibacillus rhizovicinus</name>
    <dbReference type="NCBI Taxonomy" id="2704463"/>
    <lineage>
        <taxon>Bacteria</taxon>
        <taxon>Bacillati</taxon>
        <taxon>Bacillota</taxon>
        <taxon>Bacilli</taxon>
        <taxon>Bacillales</taxon>
        <taxon>Paenibacillaceae</taxon>
        <taxon>Paenibacillus</taxon>
    </lineage>
</organism>
<name>A0A6C0P5Y3_9BACL</name>